<name>A0ABV3G9Y9_MICGL</name>
<feature type="transmembrane region" description="Helical" evidence="1">
    <location>
        <begin position="107"/>
        <end position="131"/>
    </location>
</feature>
<dbReference type="Proteomes" id="UP001551675">
    <property type="component" value="Unassembled WGS sequence"/>
</dbReference>
<dbReference type="RefSeq" id="WP_358131114.1">
    <property type="nucleotide sequence ID" value="NZ_JBFALK010000003.1"/>
</dbReference>
<keyword evidence="1" id="KW-0472">Membrane</keyword>
<keyword evidence="1" id="KW-0812">Transmembrane</keyword>
<keyword evidence="1" id="KW-1133">Transmembrane helix</keyword>
<keyword evidence="3" id="KW-1185">Reference proteome</keyword>
<accession>A0ABV3G9Y9</accession>
<evidence type="ECO:0000313" key="2">
    <source>
        <dbReference type="EMBL" id="MEV0968449.1"/>
    </source>
</evidence>
<feature type="transmembrane region" description="Helical" evidence="1">
    <location>
        <begin position="42"/>
        <end position="66"/>
    </location>
</feature>
<comment type="caution">
    <text evidence="2">The sequence shown here is derived from an EMBL/GenBank/DDBJ whole genome shotgun (WGS) entry which is preliminary data.</text>
</comment>
<dbReference type="Pfam" id="PF19728">
    <property type="entry name" value="DUF6220"/>
    <property type="match status" value="1"/>
</dbReference>
<dbReference type="InterPro" id="IPR046192">
    <property type="entry name" value="DUF6220"/>
</dbReference>
<dbReference type="EMBL" id="JBFALK010000003">
    <property type="protein sequence ID" value="MEV0968449.1"/>
    <property type="molecule type" value="Genomic_DNA"/>
</dbReference>
<organism evidence="2 3">
    <name type="scientific">Microtetraspora glauca</name>
    <dbReference type="NCBI Taxonomy" id="1996"/>
    <lineage>
        <taxon>Bacteria</taxon>
        <taxon>Bacillati</taxon>
        <taxon>Actinomycetota</taxon>
        <taxon>Actinomycetes</taxon>
        <taxon>Streptosporangiales</taxon>
        <taxon>Streptosporangiaceae</taxon>
        <taxon>Microtetraspora</taxon>
    </lineage>
</organism>
<sequence length="154" mass="16210">MRKVFYGFTVVLLISVLAQFYLSTFGAFERPVPAPGAEGAMIGYHALNGELVIPILSLLTTIVAAIARVGGRLIWLSITPFLLVAVQLFVIFSLAEMAGASENETTTAGLVVLGFHALDGVAILWAAFVLLRRAHALTKGVATTPAIARVTTGG</sequence>
<evidence type="ECO:0000256" key="1">
    <source>
        <dbReference type="SAM" id="Phobius"/>
    </source>
</evidence>
<protein>
    <submittedName>
        <fullName evidence="2">DUF6220 domain-containing protein</fullName>
    </submittedName>
</protein>
<reference evidence="2 3" key="1">
    <citation type="submission" date="2024-06" db="EMBL/GenBank/DDBJ databases">
        <title>The Natural Products Discovery Center: Release of the First 8490 Sequenced Strains for Exploring Actinobacteria Biosynthetic Diversity.</title>
        <authorList>
            <person name="Kalkreuter E."/>
            <person name="Kautsar S.A."/>
            <person name="Yang D."/>
            <person name="Bader C.D."/>
            <person name="Teijaro C.N."/>
            <person name="Fluegel L."/>
            <person name="Davis C.M."/>
            <person name="Simpson J.R."/>
            <person name="Lauterbach L."/>
            <person name="Steele A.D."/>
            <person name="Gui C."/>
            <person name="Meng S."/>
            <person name="Li G."/>
            <person name="Viehrig K."/>
            <person name="Ye F."/>
            <person name="Su P."/>
            <person name="Kiefer A.F."/>
            <person name="Nichols A."/>
            <person name="Cepeda A.J."/>
            <person name="Yan W."/>
            <person name="Fan B."/>
            <person name="Jiang Y."/>
            <person name="Adhikari A."/>
            <person name="Zheng C.-J."/>
            <person name="Schuster L."/>
            <person name="Cowan T.M."/>
            <person name="Smanski M.J."/>
            <person name="Chevrette M.G."/>
            <person name="De Carvalho L.P.S."/>
            <person name="Shen B."/>
        </authorList>
    </citation>
    <scope>NUCLEOTIDE SEQUENCE [LARGE SCALE GENOMIC DNA]</scope>
    <source>
        <strain evidence="2 3">NPDC050100</strain>
    </source>
</reference>
<feature type="transmembrane region" description="Helical" evidence="1">
    <location>
        <begin position="73"/>
        <end position="95"/>
    </location>
</feature>
<gene>
    <name evidence="2" type="ORF">AB0I59_07430</name>
</gene>
<evidence type="ECO:0000313" key="3">
    <source>
        <dbReference type="Proteomes" id="UP001551675"/>
    </source>
</evidence>
<proteinExistence type="predicted"/>